<evidence type="ECO:0000259" key="2">
    <source>
        <dbReference type="Pfam" id="PF00857"/>
    </source>
</evidence>
<gene>
    <name evidence="3" type="ORF">EKN06_11285</name>
</gene>
<dbReference type="InterPro" id="IPR036380">
    <property type="entry name" value="Isochorismatase-like_sf"/>
</dbReference>
<keyword evidence="1" id="KW-0378">Hydrolase</keyword>
<feature type="domain" description="Isochorismatase-like" evidence="2">
    <location>
        <begin position="26"/>
        <end position="202"/>
    </location>
</feature>
<dbReference type="OrthoDB" id="7500697at2"/>
<comment type="caution">
    <text evidence="3">The sequence shown here is derived from an EMBL/GenBank/DDBJ whole genome shotgun (WGS) entry which is preliminary data.</text>
</comment>
<dbReference type="InterPro" id="IPR050272">
    <property type="entry name" value="Isochorismatase-like_hydrls"/>
</dbReference>
<dbReference type="Pfam" id="PF00857">
    <property type="entry name" value="Isochorismatase"/>
    <property type="match status" value="1"/>
</dbReference>
<name>A0A437GWW8_9SPHN</name>
<proteinExistence type="predicted"/>
<dbReference type="RefSeq" id="WP_127613010.1">
    <property type="nucleotide sequence ID" value="NZ_RXOL01000004.1"/>
</dbReference>
<organism evidence="3 4">
    <name type="scientific">Croceicoccus ponticola</name>
    <dbReference type="NCBI Taxonomy" id="2217664"/>
    <lineage>
        <taxon>Bacteria</taxon>
        <taxon>Pseudomonadati</taxon>
        <taxon>Pseudomonadota</taxon>
        <taxon>Alphaproteobacteria</taxon>
        <taxon>Sphingomonadales</taxon>
        <taxon>Erythrobacteraceae</taxon>
        <taxon>Croceicoccus</taxon>
    </lineage>
</organism>
<evidence type="ECO:0000256" key="1">
    <source>
        <dbReference type="ARBA" id="ARBA00022801"/>
    </source>
</evidence>
<dbReference type="SUPFAM" id="SSF52499">
    <property type="entry name" value="Isochorismatase-like hydrolases"/>
    <property type="match status" value="1"/>
</dbReference>
<dbReference type="GO" id="GO:0016787">
    <property type="term" value="F:hydrolase activity"/>
    <property type="evidence" value="ECO:0007669"/>
    <property type="project" value="UniProtKB-KW"/>
</dbReference>
<dbReference type="InterPro" id="IPR000868">
    <property type="entry name" value="Isochorismatase-like_dom"/>
</dbReference>
<dbReference type="Gene3D" id="3.40.50.850">
    <property type="entry name" value="Isochorismatase-like"/>
    <property type="match status" value="1"/>
</dbReference>
<evidence type="ECO:0000313" key="3">
    <source>
        <dbReference type="EMBL" id="RVQ66589.1"/>
    </source>
</evidence>
<keyword evidence="4" id="KW-1185">Reference proteome</keyword>
<dbReference type="EMBL" id="RXOL01000004">
    <property type="protein sequence ID" value="RVQ66589.1"/>
    <property type="molecule type" value="Genomic_DNA"/>
</dbReference>
<dbReference type="PANTHER" id="PTHR43540">
    <property type="entry name" value="PEROXYUREIDOACRYLATE/UREIDOACRYLATE AMIDOHYDROLASE-RELATED"/>
    <property type="match status" value="1"/>
</dbReference>
<protein>
    <submittedName>
        <fullName evidence="3">Isochorismatase family protein</fullName>
    </submittedName>
</protein>
<evidence type="ECO:0000313" key="4">
    <source>
        <dbReference type="Proteomes" id="UP000283003"/>
    </source>
</evidence>
<reference evidence="3 4" key="1">
    <citation type="submission" date="2018-12" db="EMBL/GenBank/DDBJ databases">
        <title>Croceicoccus ponticola sp. nov., a lipolytic bacterium isolated from seawater.</title>
        <authorList>
            <person name="Yoon J.-H."/>
        </authorList>
    </citation>
    <scope>NUCLEOTIDE SEQUENCE [LARGE SCALE GENOMIC DNA]</scope>
    <source>
        <strain evidence="3 4">GM-16</strain>
    </source>
</reference>
<dbReference type="Proteomes" id="UP000283003">
    <property type="component" value="Unassembled WGS sequence"/>
</dbReference>
<dbReference type="AlphaFoldDB" id="A0A437GWW8"/>
<sequence length="212" mass="22532">MASGNRRAEIDAGPFVGRLQPGQHPALLLVDMVEAYLQPESPLYCETAKAAATVAQQLVSICRANNIPVIFTNVEYEPGGANGGVFYRKAPVLKVFDRGSELGAFPPGLKPAAGEIVLTKQYPSAFFETGLAQKLKARGVDTLLIGGYSTSGCVRASVLDAMQYGFIPFVVQDACADRHPDTHSSNLFDLKAKYAEVIEAADLDLVVAAKAG</sequence>
<accession>A0A437GWW8</accession>
<dbReference type="PANTHER" id="PTHR43540:SF1">
    <property type="entry name" value="ISOCHORISMATASE HYDROLASE"/>
    <property type="match status" value="1"/>
</dbReference>